<dbReference type="AlphaFoldDB" id="A0A0B6AT43"/>
<evidence type="ECO:0000256" key="3">
    <source>
        <dbReference type="ARBA" id="ARBA00022490"/>
    </source>
</evidence>
<accession>A0A0B6AT43</accession>
<proteinExistence type="inferred from homology"/>
<keyword evidence="4" id="KW-0456">Lyase</keyword>
<dbReference type="GeneID" id="93644687"/>
<comment type="function">
    <text evidence="12">Decarboxylates ethylmalonyl-CoA, a potentially toxic metabolite, to form butyryl-CoA, suggesting it might be involved in metabolite proofreading. Acts preferentially on (S)-ethylmalonyl-CoA but also has some activity on the (R)-isomer. Also has methylmalonyl-CoA decarboxylase activity at lower level.</text>
</comment>
<evidence type="ECO:0000256" key="7">
    <source>
        <dbReference type="ARBA" id="ARBA00038883"/>
    </source>
</evidence>
<dbReference type="InterPro" id="IPR018376">
    <property type="entry name" value="Enoyl-CoA_hyd/isom_CS"/>
</dbReference>
<dbReference type="GO" id="GO:0006635">
    <property type="term" value="P:fatty acid beta-oxidation"/>
    <property type="evidence" value="ECO:0007669"/>
    <property type="project" value="TreeGrafter"/>
</dbReference>
<evidence type="ECO:0000256" key="8">
    <source>
        <dbReference type="ARBA" id="ARBA00039903"/>
    </source>
</evidence>
<comment type="catalytic activity">
    <reaction evidence="5">
        <text>(2S)-ethylmalonyl-CoA + H(+) = butanoyl-CoA + CO2</text>
        <dbReference type="Rhea" id="RHEA:32131"/>
        <dbReference type="ChEBI" id="CHEBI:15378"/>
        <dbReference type="ChEBI" id="CHEBI:16526"/>
        <dbReference type="ChEBI" id="CHEBI:57371"/>
        <dbReference type="ChEBI" id="CHEBI:60909"/>
        <dbReference type="EC" id="4.1.1.94"/>
    </reaction>
    <physiologicalReaction direction="left-to-right" evidence="5">
        <dbReference type="Rhea" id="RHEA:32132"/>
    </physiologicalReaction>
</comment>
<evidence type="ECO:0000256" key="10">
    <source>
        <dbReference type="ARBA" id="ARBA00042182"/>
    </source>
</evidence>
<comment type="similarity">
    <text evidence="2 13">Belongs to the enoyl-CoA hydratase/isomerase family.</text>
</comment>
<comment type="subcellular location">
    <subcellularLocation>
        <location evidence="1">Cytoplasm</location>
        <location evidence="1">Cytosol</location>
    </subcellularLocation>
</comment>
<evidence type="ECO:0000256" key="9">
    <source>
        <dbReference type="ARBA" id="ARBA00042052"/>
    </source>
</evidence>
<protein>
    <recommendedName>
        <fullName evidence="8">Ethylmalonyl-CoA decarboxylase</fullName>
        <ecNumber evidence="7">4.1.1.94</ecNumber>
    </recommendedName>
    <alternativeName>
        <fullName evidence="10">Enoyl-CoA hydratase domain-containing protein 1</fullName>
    </alternativeName>
    <alternativeName>
        <fullName evidence="9">Methylmalonyl-CoA decarboxylase</fullName>
    </alternativeName>
</protein>
<evidence type="ECO:0000256" key="11">
    <source>
        <dbReference type="ARBA" id="ARBA00047446"/>
    </source>
</evidence>
<evidence type="ECO:0000256" key="2">
    <source>
        <dbReference type="ARBA" id="ARBA00005254"/>
    </source>
</evidence>
<dbReference type="PANTHER" id="PTHR11941">
    <property type="entry name" value="ENOYL-COA HYDRATASE-RELATED"/>
    <property type="match status" value="1"/>
</dbReference>
<dbReference type="HOGENOM" id="CLU_009834_7_2_9"/>
<evidence type="ECO:0000256" key="13">
    <source>
        <dbReference type="RuleBase" id="RU003707"/>
    </source>
</evidence>
<name>A0A0B6AT43_PRIM2</name>
<dbReference type="Gene3D" id="3.90.226.10">
    <property type="entry name" value="2-enoyl-CoA Hydratase, Chain A, domain 1"/>
    <property type="match status" value="1"/>
</dbReference>
<dbReference type="PROSITE" id="PS00166">
    <property type="entry name" value="ENOYL_COA_HYDRATASE"/>
    <property type="match status" value="1"/>
</dbReference>
<dbReference type="GO" id="GO:0005829">
    <property type="term" value="C:cytosol"/>
    <property type="evidence" value="ECO:0007669"/>
    <property type="project" value="UniProtKB-SubCell"/>
</dbReference>
<evidence type="ECO:0000256" key="4">
    <source>
        <dbReference type="ARBA" id="ARBA00023239"/>
    </source>
</evidence>
<dbReference type="EMBL" id="CP009920">
    <property type="protein sequence ID" value="AJI23858.1"/>
    <property type="molecule type" value="Genomic_DNA"/>
</dbReference>
<dbReference type="RefSeq" id="WP_034649123.1">
    <property type="nucleotide sequence ID" value="NZ_BCVB01000001.1"/>
</dbReference>
<dbReference type="KEGG" id="bmeg:BG04_1211"/>
<keyword evidence="3" id="KW-0963">Cytoplasm</keyword>
<gene>
    <name evidence="14" type="ORF">BG04_1211</name>
</gene>
<dbReference type="SUPFAM" id="SSF52096">
    <property type="entry name" value="ClpP/crotonase"/>
    <property type="match status" value="1"/>
</dbReference>
<evidence type="ECO:0000256" key="6">
    <source>
        <dbReference type="ARBA" id="ARBA00036541"/>
    </source>
</evidence>
<evidence type="ECO:0000313" key="14">
    <source>
        <dbReference type="EMBL" id="AJI23858.1"/>
    </source>
</evidence>
<evidence type="ECO:0000313" key="15">
    <source>
        <dbReference type="Proteomes" id="UP000031829"/>
    </source>
</evidence>
<dbReference type="InterPro" id="IPR001753">
    <property type="entry name" value="Enoyl-CoA_hydra/iso"/>
</dbReference>
<sequence>MKKSELFTTSQGIATFVINRPEKRNAIDYDVMNELQQAVDYVKHDQLVKAFVITGAGSDAFCSGGDLSVFHELKTSKEASQMLTKMGEILYEILTLPKPTVALLNGTSVGGGCELAIACDFRISATHSEMGFIQGNLGITTGWGGGTILLEKLRYQEAMEMIYSAQLYGVERAKQIGFLSYVTSFKELTMRCEEWLAPITHKPTQVLQAYKEIAIEKWEQSRVWNRMEQEIHRCSILWESPEHEEAVQKVIVKKT</sequence>
<dbReference type="GO" id="GO:0004492">
    <property type="term" value="F:methyl/ethyl malonyl-CoA decarboxylase activity"/>
    <property type="evidence" value="ECO:0007669"/>
    <property type="project" value="UniProtKB-EC"/>
</dbReference>
<comment type="catalytic activity">
    <reaction evidence="11">
        <text>(S)-methylmalonyl-CoA + H(+) = propanoyl-CoA + CO2</text>
        <dbReference type="Rhea" id="RHEA:61340"/>
        <dbReference type="ChEBI" id="CHEBI:15378"/>
        <dbReference type="ChEBI" id="CHEBI:16526"/>
        <dbReference type="ChEBI" id="CHEBI:57327"/>
        <dbReference type="ChEBI" id="CHEBI:57392"/>
        <dbReference type="EC" id="4.1.1.94"/>
    </reaction>
    <physiologicalReaction direction="left-to-right" evidence="11">
        <dbReference type="Rhea" id="RHEA:61341"/>
    </physiologicalReaction>
</comment>
<evidence type="ECO:0000256" key="5">
    <source>
        <dbReference type="ARBA" id="ARBA00036343"/>
    </source>
</evidence>
<reference evidence="14 15" key="1">
    <citation type="journal article" date="2015" name="Genome Announc.">
        <title>Complete genome sequences for 35 biothreat assay-relevant bacillus species.</title>
        <authorList>
            <person name="Johnson S.L."/>
            <person name="Daligault H.E."/>
            <person name="Davenport K.W."/>
            <person name="Jaissle J."/>
            <person name="Frey K.G."/>
            <person name="Ladner J.T."/>
            <person name="Broomall S.M."/>
            <person name="Bishop-Lilly K.A."/>
            <person name="Bruce D.C."/>
            <person name="Gibbons H.S."/>
            <person name="Coyne S.R."/>
            <person name="Lo C.C."/>
            <person name="Meincke L."/>
            <person name="Munk A.C."/>
            <person name="Koroleva G.I."/>
            <person name="Rosenzweig C.N."/>
            <person name="Palacios G.F."/>
            <person name="Redden C.L."/>
            <person name="Minogue T.D."/>
            <person name="Chain P.S."/>
        </authorList>
    </citation>
    <scope>NUCLEOTIDE SEQUENCE [LARGE SCALE GENOMIC DNA]</scope>
    <source>
        <strain evidence="15">ATCC 14581 / DSM 32 / JCM 2506 / NBRC 15308 / NCIMB 9376 / NCTC 10342 / NRRL B-14308 / VKM B-512</strain>
    </source>
</reference>
<dbReference type="Proteomes" id="UP000031829">
    <property type="component" value="Chromosome"/>
</dbReference>
<dbReference type="Pfam" id="PF00378">
    <property type="entry name" value="ECH_1"/>
    <property type="match status" value="1"/>
</dbReference>
<dbReference type="CDD" id="cd06558">
    <property type="entry name" value="crotonase-like"/>
    <property type="match status" value="1"/>
</dbReference>
<organism evidence="14 15">
    <name type="scientific">Priestia megaterium (strain ATCC 14581 / DSM 32 / CCUG 1817 / JCM 2506 / NBRC 15308 / NCIMB 9376 / NCTC 10342 / NRRL B-14308 / VKM B-512 / Ford 19)</name>
    <name type="common">Bacillus megaterium</name>
    <dbReference type="NCBI Taxonomy" id="1348623"/>
    <lineage>
        <taxon>Bacteria</taxon>
        <taxon>Bacillati</taxon>
        <taxon>Bacillota</taxon>
        <taxon>Bacilli</taxon>
        <taxon>Bacillales</taxon>
        <taxon>Bacillaceae</taxon>
        <taxon>Priestia</taxon>
    </lineage>
</organism>
<evidence type="ECO:0000256" key="12">
    <source>
        <dbReference type="ARBA" id="ARBA00056546"/>
    </source>
</evidence>
<keyword evidence="14" id="KW-0413">Isomerase</keyword>
<dbReference type="PANTHER" id="PTHR11941:SF27">
    <property type="entry name" value="ETHYLMALONYL-COA DECARBOXYLASE"/>
    <property type="match status" value="1"/>
</dbReference>
<dbReference type="EC" id="4.1.1.94" evidence="7"/>
<dbReference type="GO" id="GO:0016853">
    <property type="term" value="F:isomerase activity"/>
    <property type="evidence" value="ECO:0007669"/>
    <property type="project" value="UniProtKB-KW"/>
</dbReference>
<dbReference type="InterPro" id="IPR029045">
    <property type="entry name" value="ClpP/crotonase-like_dom_sf"/>
</dbReference>
<evidence type="ECO:0000256" key="1">
    <source>
        <dbReference type="ARBA" id="ARBA00004514"/>
    </source>
</evidence>
<comment type="catalytic activity">
    <reaction evidence="6">
        <text>(2R)-ethylmalonyl-CoA + H(+) = butanoyl-CoA + CO2</text>
        <dbReference type="Rhea" id="RHEA:59540"/>
        <dbReference type="ChEBI" id="CHEBI:15378"/>
        <dbReference type="ChEBI" id="CHEBI:16526"/>
        <dbReference type="ChEBI" id="CHEBI:57371"/>
        <dbReference type="ChEBI" id="CHEBI:85316"/>
        <dbReference type="EC" id="4.1.1.94"/>
    </reaction>
    <physiologicalReaction direction="left-to-right" evidence="6">
        <dbReference type="Rhea" id="RHEA:59541"/>
    </physiologicalReaction>
</comment>